<evidence type="ECO:0000313" key="1">
    <source>
        <dbReference type="EMBL" id="SVB32169.1"/>
    </source>
</evidence>
<sequence length="538" mass="59514">ATKTAARAAYLAAWATENVIGDSVAAEARYDSVAGRFPRTVFADLVERRRKSQRDGLLVKMERELKTLGQEVRPEERLYLIAIEPDSLDSTSLSRKYLGFAMRAHRRQQFEAAEELYRASLEEQQGRNGNAHAGLGDAAWRQGYFEDAVDHLRRAVKEKASSLLPQYRLFEYHVQQSQADSANHYLRYITRRDRENPDALSVIDRFPTVASAEPEEIEIDLLETIDLQPSDENLRLPAAFFGIVELPLVRSSVVARYPDDGSDSSSVIVDVLVTMEGRPDSVRAFSGDEPFATEAVRVVEGYRFYAAENRREEPLDVWVEVVIPFPLPTPAAVAEVPETPTVTVAAVAADDTPSAPSASAPAVIETVVVEQVGWSGAPISAAVPLPSPPPAEVLPDPTESAPRVVIFERPFSIRVASYTPGSHWATSTLQALRERGESAFFSPVQVRGERYNRLLVGRWECWEQASTHARRLQADGALEEFAIMRLPYVIADIDVSDSRWSDYTSNGGDRLAGAFETLEEAALLFPVEGQALGIRADN</sequence>
<dbReference type="EMBL" id="UINC01037132">
    <property type="protein sequence ID" value="SVB32169.1"/>
    <property type="molecule type" value="Genomic_DNA"/>
</dbReference>
<dbReference type="InterPro" id="IPR011990">
    <property type="entry name" value="TPR-like_helical_dom_sf"/>
</dbReference>
<reference evidence="1" key="1">
    <citation type="submission" date="2018-05" db="EMBL/GenBank/DDBJ databases">
        <authorList>
            <person name="Lanie J.A."/>
            <person name="Ng W.-L."/>
            <person name="Kazmierczak K.M."/>
            <person name="Andrzejewski T.M."/>
            <person name="Davidsen T.M."/>
            <person name="Wayne K.J."/>
            <person name="Tettelin H."/>
            <person name="Glass J.I."/>
            <person name="Rusch D."/>
            <person name="Podicherti R."/>
            <person name="Tsui H.-C.T."/>
            <person name="Winkler M.E."/>
        </authorList>
    </citation>
    <scope>NUCLEOTIDE SEQUENCE</scope>
</reference>
<dbReference type="Gene3D" id="1.25.40.10">
    <property type="entry name" value="Tetratricopeptide repeat domain"/>
    <property type="match status" value="1"/>
</dbReference>
<dbReference type="AlphaFoldDB" id="A0A382D234"/>
<accession>A0A382D234</accession>
<proteinExistence type="predicted"/>
<gene>
    <name evidence="1" type="ORF">METZ01_LOCUS185023</name>
</gene>
<dbReference type="SUPFAM" id="SSF48452">
    <property type="entry name" value="TPR-like"/>
    <property type="match status" value="1"/>
</dbReference>
<name>A0A382D234_9ZZZZ</name>
<feature type="non-terminal residue" evidence="1">
    <location>
        <position position="1"/>
    </location>
</feature>
<organism evidence="1">
    <name type="scientific">marine metagenome</name>
    <dbReference type="NCBI Taxonomy" id="408172"/>
    <lineage>
        <taxon>unclassified sequences</taxon>
        <taxon>metagenomes</taxon>
        <taxon>ecological metagenomes</taxon>
    </lineage>
</organism>
<protein>
    <submittedName>
        <fullName evidence="1">Uncharacterized protein</fullName>
    </submittedName>
</protein>